<dbReference type="SUPFAM" id="SSF56935">
    <property type="entry name" value="Porins"/>
    <property type="match status" value="1"/>
</dbReference>
<feature type="non-terminal residue" evidence="1">
    <location>
        <position position="1"/>
    </location>
</feature>
<evidence type="ECO:0000313" key="2">
    <source>
        <dbReference type="Proteomes" id="UP000697710"/>
    </source>
</evidence>
<protein>
    <submittedName>
        <fullName evidence="1">Uncharacterized protein</fullName>
    </submittedName>
</protein>
<sequence length="520" mass="55171">PAFAQETTTTVVDLGLIGFNTLATVAPSLYYRPIDHFSARSDAVGLGMGGANLARLSGPLSVSWSPAGLASVSALAVSVDGGVRKGSSSTSGYPTGLTIPQAPPLFVTSYNVSQASAPRYGAIAAAVPIWSNSTQRLVGALSWRRYNVTAAPESAVLDLVLEQGGAIPVTIAKERTERGAVEAVGPSLALRLLPGVDVGANANFLTGRLRASTSIDVNTGGGGGVVPGSQRFTNTYRGLALDIGGRAAIGDRIAVAATFSPSYTLEVTGGEFSTQSVGAPGAETVRIVAKVAGYDLEVPSALSVGGEIKATDRLRIAVDYDAQKMADAKVSYNGPVPFDTPNPHLPLDDGTSFHVGAEYVLFRPSWAEIPIRFGFRSTTIPYAQVDSSDYTYVYSYQNPNLTPEERRAITTFETAGILYDGTPSGSAPDGTGFSFGISLRADRIRYDLGAEFFNYKTHQFYFDSAWDPVLNPNPIEGTRRVVDDNGDYLPPTRVHPNMINVDRTVSTFRLSATYTFPDFF</sequence>
<dbReference type="EMBL" id="JAGQHR010000408">
    <property type="protein sequence ID" value="MCA9728525.1"/>
    <property type="molecule type" value="Genomic_DNA"/>
</dbReference>
<comment type="caution">
    <text evidence="1">The sequence shown here is derived from an EMBL/GenBank/DDBJ whole genome shotgun (WGS) entry which is preliminary data.</text>
</comment>
<reference evidence="1" key="1">
    <citation type="submission" date="2020-04" db="EMBL/GenBank/DDBJ databases">
        <authorList>
            <person name="Zhang T."/>
        </authorList>
    </citation>
    <scope>NUCLEOTIDE SEQUENCE</scope>
    <source>
        <strain evidence="1">HKST-UBA01</strain>
    </source>
</reference>
<name>A0A956M247_UNCEI</name>
<dbReference type="AlphaFoldDB" id="A0A956M247"/>
<accession>A0A956M247</accession>
<dbReference type="Gene3D" id="2.40.160.60">
    <property type="entry name" value="Outer membrane protein transport protein (OMPP1/FadL/TodX)"/>
    <property type="match status" value="1"/>
</dbReference>
<evidence type="ECO:0000313" key="1">
    <source>
        <dbReference type="EMBL" id="MCA9728525.1"/>
    </source>
</evidence>
<reference evidence="1" key="2">
    <citation type="journal article" date="2021" name="Microbiome">
        <title>Successional dynamics and alternative stable states in a saline activated sludge microbial community over 9 years.</title>
        <authorList>
            <person name="Wang Y."/>
            <person name="Ye J."/>
            <person name="Ju F."/>
            <person name="Liu L."/>
            <person name="Boyd J.A."/>
            <person name="Deng Y."/>
            <person name="Parks D.H."/>
            <person name="Jiang X."/>
            <person name="Yin X."/>
            <person name="Woodcroft B.J."/>
            <person name="Tyson G.W."/>
            <person name="Hugenholtz P."/>
            <person name="Polz M.F."/>
            <person name="Zhang T."/>
        </authorList>
    </citation>
    <scope>NUCLEOTIDE SEQUENCE</scope>
    <source>
        <strain evidence="1">HKST-UBA01</strain>
    </source>
</reference>
<proteinExistence type="predicted"/>
<dbReference type="Proteomes" id="UP000697710">
    <property type="component" value="Unassembled WGS sequence"/>
</dbReference>
<organism evidence="1 2">
    <name type="scientific">Eiseniibacteriota bacterium</name>
    <dbReference type="NCBI Taxonomy" id="2212470"/>
    <lineage>
        <taxon>Bacteria</taxon>
        <taxon>Candidatus Eiseniibacteriota</taxon>
    </lineage>
</organism>
<gene>
    <name evidence="1" type="ORF">KC729_12630</name>
</gene>